<keyword evidence="2" id="KW-0808">Transferase</keyword>
<dbReference type="Proteomes" id="UP000245712">
    <property type="component" value="Unassembled WGS sequence"/>
</dbReference>
<keyword evidence="3" id="KW-1185">Reference proteome</keyword>
<protein>
    <submittedName>
        <fullName evidence="2">Kdo-III transferase WaaZ</fullName>
    </submittedName>
</protein>
<gene>
    <name evidence="2" type="ORF">C7402_101459</name>
</gene>
<evidence type="ECO:0000313" key="3">
    <source>
        <dbReference type="Proteomes" id="UP000245712"/>
    </source>
</evidence>
<feature type="region of interest" description="Disordered" evidence="1">
    <location>
        <begin position="1"/>
        <end position="24"/>
    </location>
</feature>
<accession>A0ABX5L0J7</accession>
<feature type="compositionally biased region" description="Basic and acidic residues" evidence="1">
    <location>
        <begin position="10"/>
        <end position="19"/>
    </location>
</feature>
<proteinExistence type="predicted"/>
<evidence type="ECO:0000313" key="2">
    <source>
        <dbReference type="EMBL" id="PVX97745.1"/>
    </source>
</evidence>
<reference evidence="2 3" key="1">
    <citation type="submission" date="2018-05" db="EMBL/GenBank/DDBJ databases">
        <title>Genomic Encyclopedia of Type Strains, Phase IV (KMG-V): Genome sequencing to study the core and pangenomes of soil and plant-associated prokaryotes.</title>
        <authorList>
            <person name="Whitman W."/>
        </authorList>
    </citation>
    <scope>NUCLEOTIDE SEQUENCE [LARGE SCALE GENOMIC DNA]</scope>
    <source>
        <strain evidence="2 3">SCZa-39</strain>
    </source>
</reference>
<dbReference type="EMBL" id="QEOB01000001">
    <property type="protein sequence ID" value="PVX97745.1"/>
    <property type="molecule type" value="Genomic_DNA"/>
</dbReference>
<dbReference type="RefSeq" id="WP_116609489.1">
    <property type="nucleotide sequence ID" value="NZ_QEOB01000001.1"/>
</dbReference>
<sequence length="341" mass="38072">MVSEVNAMRPARERSEPDAQGRSAPIPLRRIRNTFFKLLYRYTHPRAFHHNERLGRGVSIERDAAGRLTGMSIDGQHLPCVNGMPLPVRDAAECHLIATGPSINAIDYDVLPMPRAMGVNGAIALRRKYDVRFDYYCIVDAGFVRNHGELVDLIVAEPLTLFATPTVLWHIAQRCAPSRMRCRVFLLDEMLFPAGSGALDVAQLRAAHGAASLAWFDAARPLGFSLDIRRGVFEGRTVAYTGLQVLASLGFRRIYLHGLDLVDAARTPRFYERQGAVQPSQLDKHLRDVIAPSFRHAGALLRRRGVQVTNLSMRSALGEDVLPKMRWQALVNVEERESLCA</sequence>
<name>A0ABX5L0J7_9BURK</name>
<dbReference type="GO" id="GO:0016740">
    <property type="term" value="F:transferase activity"/>
    <property type="evidence" value="ECO:0007669"/>
    <property type="project" value="UniProtKB-KW"/>
</dbReference>
<evidence type="ECO:0000256" key="1">
    <source>
        <dbReference type="SAM" id="MobiDB-lite"/>
    </source>
</evidence>
<organism evidence="2 3">
    <name type="scientific">Paraburkholderia unamae</name>
    <dbReference type="NCBI Taxonomy" id="219649"/>
    <lineage>
        <taxon>Bacteria</taxon>
        <taxon>Pseudomonadati</taxon>
        <taxon>Pseudomonadota</taxon>
        <taxon>Betaproteobacteria</taxon>
        <taxon>Burkholderiales</taxon>
        <taxon>Burkholderiaceae</taxon>
        <taxon>Paraburkholderia</taxon>
    </lineage>
</organism>
<comment type="caution">
    <text evidence="2">The sequence shown here is derived from an EMBL/GenBank/DDBJ whole genome shotgun (WGS) entry which is preliminary data.</text>
</comment>